<proteinExistence type="predicted"/>
<evidence type="ECO:0000256" key="1">
    <source>
        <dbReference type="SAM" id="SignalP"/>
    </source>
</evidence>
<keyword evidence="1" id="KW-0732">Signal</keyword>
<feature type="chain" id="PRO_5007286842" evidence="1">
    <location>
        <begin position="26"/>
        <end position="259"/>
    </location>
</feature>
<accession>A0A131Z5E0</accession>
<evidence type="ECO:0000313" key="2">
    <source>
        <dbReference type="EMBL" id="JAP86629.1"/>
    </source>
</evidence>
<reference evidence="2" key="1">
    <citation type="journal article" date="2016" name="Ticks Tick Borne Dis.">
        <title>De novo assembly and annotation of the salivary gland transcriptome of Rhipicephalus appendiculatus male and female ticks during blood feeding.</title>
        <authorList>
            <person name="de Castro M.H."/>
            <person name="de Klerk D."/>
            <person name="Pienaar R."/>
            <person name="Latif A.A."/>
            <person name="Rees D.J."/>
            <person name="Mans B.J."/>
        </authorList>
    </citation>
    <scope>NUCLEOTIDE SEQUENCE</scope>
    <source>
        <tissue evidence="2">Salivary glands</tissue>
    </source>
</reference>
<organism evidence="2">
    <name type="scientific">Rhipicephalus appendiculatus</name>
    <name type="common">Brown ear tick</name>
    <dbReference type="NCBI Taxonomy" id="34631"/>
    <lineage>
        <taxon>Eukaryota</taxon>
        <taxon>Metazoa</taxon>
        <taxon>Ecdysozoa</taxon>
        <taxon>Arthropoda</taxon>
        <taxon>Chelicerata</taxon>
        <taxon>Arachnida</taxon>
        <taxon>Acari</taxon>
        <taxon>Parasitiformes</taxon>
        <taxon>Ixodida</taxon>
        <taxon>Ixodoidea</taxon>
        <taxon>Ixodidae</taxon>
        <taxon>Rhipicephalinae</taxon>
        <taxon>Rhipicephalus</taxon>
        <taxon>Rhipicephalus</taxon>
    </lineage>
</organism>
<feature type="signal peptide" evidence="1">
    <location>
        <begin position="1"/>
        <end position="25"/>
    </location>
</feature>
<name>A0A131Z5E0_RHIAP</name>
<sequence length="259" mass="29704">MQARAMKNFLTVVIAMLLTAVVARAYESGEEPAANGEETKTAEEKQQEKESMDIAAFYAAHTLVWIFGFGASHYPCMLDAIHSTSESSTTFTRYHKDGISFQGRDLVGRFFKKNSREAKYNAMTVSPDRVNSRHKQTKSWSSEEVMLSESTDKNCSLFQVKYFESPNDRFTRGTSRKEPTVEYNLRVKNSFLKMPEVEMKDVETCFEGLKRWYDSQQQPNKQELEFPKTITECKEACQRHWLCGSARTAQKMEGPSETT</sequence>
<dbReference type="EMBL" id="GEDV01001928">
    <property type="protein sequence ID" value="JAP86629.1"/>
    <property type="molecule type" value="Transcribed_RNA"/>
</dbReference>
<dbReference type="AlphaFoldDB" id="A0A131Z5E0"/>
<protein>
    <submittedName>
        <fullName evidence="2">Lipocalin</fullName>
    </submittedName>
</protein>